<dbReference type="InterPro" id="IPR018973">
    <property type="entry name" value="MZB"/>
</dbReference>
<proteinExistence type="predicted"/>
<dbReference type="InterPro" id="IPR011545">
    <property type="entry name" value="DEAD/DEAH_box_helicase_dom"/>
</dbReference>
<dbReference type="GO" id="GO:0036297">
    <property type="term" value="P:interstrand cross-link repair"/>
    <property type="evidence" value="ECO:0007669"/>
    <property type="project" value="TreeGrafter"/>
</dbReference>
<gene>
    <name evidence="7" type="ORF">HKBW3S47_00114</name>
</gene>
<evidence type="ECO:0000259" key="5">
    <source>
        <dbReference type="PROSITE" id="PS51193"/>
    </source>
</evidence>
<dbReference type="PROSITE" id="PS51193">
    <property type="entry name" value="HELICASE_ATP_BIND_2"/>
    <property type="match status" value="1"/>
</dbReference>
<feature type="domain" description="Helicase C-terminal" evidence="6">
    <location>
        <begin position="1045"/>
        <end position="1218"/>
    </location>
</feature>
<dbReference type="Pfam" id="PF00271">
    <property type="entry name" value="Helicase_C"/>
    <property type="match status" value="1"/>
</dbReference>
<dbReference type="SUPFAM" id="SSF52540">
    <property type="entry name" value="P-loop containing nucleoside triphosphate hydrolases"/>
    <property type="match status" value="2"/>
</dbReference>
<dbReference type="Pfam" id="PF00270">
    <property type="entry name" value="DEAD"/>
    <property type="match status" value="1"/>
</dbReference>
<keyword evidence="3" id="KW-0067">ATP-binding</keyword>
<evidence type="ECO:0000313" key="7">
    <source>
        <dbReference type="EMBL" id="GFP38413.1"/>
    </source>
</evidence>
<dbReference type="GO" id="GO:0016787">
    <property type="term" value="F:hydrolase activity"/>
    <property type="evidence" value="ECO:0007669"/>
    <property type="project" value="UniProtKB-KW"/>
</dbReference>
<dbReference type="PANTHER" id="PTHR47957:SF3">
    <property type="entry name" value="ATP-DEPENDENT HELICASE HRQ1"/>
    <property type="match status" value="1"/>
</dbReference>
<dbReference type="EMBL" id="BLSD01000003">
    <property type="protein sequence ID" value="GFP38413.1"/>
    <property type="molecule type" value="Genomic_DNA"/>
</dbReference>
<evidence type="ECO:0000313" key="8">
    <source>
        <dbReference type="Proteomes" id="UP000569018"/>
    </source>
</evidence>
<feature type="domain" description="Helicase ATP-binding" evidence="4">
    <location>
        <begin position="102"/>
        <end position="381"/>
    </location>
</feature>
<evidence type="ECO:0000256" key="2">
    <source>
        <dbReference type="ARBA" id="ARBA00022801"/>
    </source>
</evidence>
<keyword evidence="2" id="KW-0378">Hydrolase</keyword>
<dbReference type="PROSITE" id="PS51192">
    <property type="entry name" value="HELICASE_ATP_BIND_1"/>
    <property type="match status" value="1"/>
</dbReference>
<protein>
    <recommendedName>
        <fullName evidence="9">DEAD/DEAH box helicase</fullName>
    </recommendedName>
</protein>
<dbReference type="PANTHER" id="PTHR47957">
    <property type="entry name" value="ATP-DEPENDENT HELICASE HRQ1"/>
    <property type="match status" value="1"/>
</dbReference>
<evidence type="ECO:0000259" key="4">
    <source>
        <dbReference type="PROSITE" id="PS51192"/>
    </source>
</evidence>
<feature type="domain" description="Helicase ATP-binding" evidence="5">
    <location>
        <begin position="77"/>
        <end position="368"/>
    </location>
</feature>
<dbReference type="InterPro" id="IPR001650">
    <property type="entry name" value="Helicase_C-like"/>
</dbReference>
<dbReference type="GO" id="GO:0005524">
    <property type="term" value="F:ATP binding"/>
    <property type="evidence" value="ECO:0007669"/>
    <property type="project" value="UniProtKB-KW"/>
</dbReference>
<dbReference type="InterPro" id="IPR027417">
    <property type="entry name" value="P-loop_NTPase"/>
</dbReference>
<organism evidence="7 8">
    <name type="scientific">Candidatus Hakubella thermalkaliphila</name>
    <dbReference type="NCBI Taxonomy" id="2754717"/>
    <lineage>
        <taxon>Bacteria</taxon>
        <taxon>Bacillati</taxon>
        <taxon>Actinomycetota</taxon>
        <taxon>Actinomycetota incertae sedis</taxon>
        <taxon>Candidatus Hakubellales</taxon>
        <taxon>Candidatus Hakubellaceae</taxon>
        <taxon>Candidatus Hakubella</taxon>
    </lineage>
</organism>
<dbReference type="GO" id="GO:0003676">
    <property type="term" value="F:nucleic acid binding"/>
    <property type="evidence" value="ECO:0007669"/>
    <property type="project" value="InterPro"/>
</dbReference>
<comment type="caution">
    <text evidence="7">The sequence shown here is derived from an EMBL/GenBank/DDBJ whole genome shotgun (WGS) entry which is preliminary data.</text>
</comment>
<dbReference type="PROSITE" id="PS51194">
    <property type="entry name" value="HELICASE_CTER"/>
    <property type="match status" value="1"/>
</dbReference>
<dbReference type="Proteomes" id="UP000569018">
    <property type="component" value="Unassembled WGS sequence"/>
</dbReference>
<evidence type="ECO:0000256" key="3">
    <source>
        <dbReference type="ARBA" id="ARBA00022840"/>
    </source>
</evidence>
<sequence>MRQSPHTLAAELKEMLCTYLETAYRISHPAVVQERANLLRMPEVVSQIPFIETTPRFRTGAWLRHLGLPWIPRELPELARFGLPTNRFPLWTHQEEALRAAWAEDGSPRDLIVASGTGSGKTECFYLPILADILREALHWSAPNSAGSPGEWHSRGRVWLHSRRYETRPAALRAIVLYPMNALVNDQLRRLRRTLASDEALAWQREHLQGNLIYFARYTSQTEVPGRPHQDWRRRQWNKYQDKMQRGWGTIDADLRRFGGWPRPDGPEMLCRWNMQAAPPDILLTNYSMLEYMLVRPIEAPIFEQTKEWLAASRQHILTLVLDEAHTYTGARGTEVAYLIRRLFERLEVGPEQVRCIATSASLGETEEALRRVRHFASELFGHPEDRFTVIRAEIEPVPEDLPAPTPQELQAFATFQESLERTQETHQPGDERQRMEAAAEQLFADLGLQPVGSDVSERLYQALQDHPRLLDLRRHTARRAQEFDAVANSIWGDLGDEPQRRKATAGLLSAGAYARPGGTADPDVPPLLPSRLHLMFRGLPGLWACIDPNCPEVADVGNQRPCGKLYAEPWIWCDCGARVLEVFSCRVCGLLFLGGIPDDDGRLWPYEKDLEGGLQDYDHYQVVAAEDPGAPRPGQRAWAEERRSIYTTAVVSRADAPDTRIVWVEPARNGRDNDRAGRRPAVCPRCNARRSPKRHIIEPLRSTGPQSFAVLIEHAFRAQPPRDGREAELASEAPASPSAQRRRWFQAAIEEAEPVVPPTSNPNRGRKALIFSDGRQDAATLAGNLTYLHARDLFRQLLLFVLNEYQQQTQQMELPVPELRRRVFDLAICRGIDPTFGEVENFWSQLGASPHEARLNAAPIIDAYLRREIADREVGVEALGLARWVLDPLGRNLETDIIPLPPFEARETLALLYAVLRILAGENVILPSDRNPEAWPRELVEFWLRRIVIRPPYREEHAFVWDPNLNNRLIRYLSSVANAAGLGAGGIARLMNALWEDYLLEAQALMPTVGNRPGWGTPITRLALAPLPDRVYVCTACGYLSAETVRDVCTRCQSTCEEVLSTEVAERRRNYYHYLAQLALSPNEYPDPFPLRVLEHTAQISPVDAATRERHFQDQFIPSGPEQEDARECRVDILSVTTTMEMGIDIGDLTTVGLHNTPPTVANYQQRAGRAGRRSDGVAVVLTYARDRSHDQYYYSRVAEIVTGPVRVPEVHLDNPVIARRHVHALALQRYFLGRTRVEDESNLFGTFGTVASFRRGDPSRLQELSHLLSRGEFRTEVKAAACCVVPNRANEVREWLNELPARIEQALERVQDNEDLLEALITRGVLPRYAFPVDLVALWTEEPTRYNRGEEVQRDLQIALSEYAPDAPVVIDGWIYRSAGLYTPFEDDPRYEPDAWFYECPDCRYVQFADRAGGAPNWTGCPACRSQITGEPRRRSLPAIRPEGFRTDWTERPRKYRGGGRERAGFATTAQLHAGETASHGQQHCSGRLWVHHRTGDLYMINRGPDEEPGFWICPRCGRNLERATQEHRAPEYPRRNCAGRPQQRSVLLHGFQSDVVIVAINLPTSLDASPRHPSGRAAWLSFSTALLRAAAAHLQIDASELAVGMRPWVHPDGRLLGEVFLYDTLPNGAGYAEEVAADIEDILERARQLCAGCPSRCETACYRCLLDYGNQRYHALLDRHLARDMLEFVLEGLEPELSQKRQIQALQRLSHFASPGYVLELDVTLDGTQVPGLLTMPGGRRVSLWPTHSLRVPPSEHVTPIAIETGTAPVLPNEFDLTRRPFWVWNRILEGQVGQL</sequence>
<dbReference type="GO" id="GO:0006289">
    <property type="term" value="P:nucleotide-excision repair"/>
    <property type="evidence" value="ECO:0007669"/>
    <property type="project" value="TreeGrafter"/>
</dbReference>
<accession>A0A6V8Q1P0</accession>
<name>A0A6V8Q1P0_9ACTN</name>
<dbReference type="InterPro" id="IPR014001">
    <property type="entry name" value="Helicase_ATP-bd"/>
</dbReference>
<dbReference type="SMART" id="SM00490">
    <property type="entry name" value="HELICc"/>
    <property type="match status" value="1"/>
</dbReference>
<dbReference type="Pfam" id="PF09369">
    <property type="entry name" value="MZB"/>
    <property type="match status" value="1"/>
</dbReference>
<evidence type="ECO:0000259" key="6">
    <source>
        <dbReference type="PROSITE" id="PS51194"/>
    </source>
</evidence>
<evidence type="ECO:0008006" key="9">
    <source>
        <dbReference type="Google" id="ProtNLM"/>
    </source>
</evidence>
<dbReference type="GO" id="GO:0043138">
    <property type="term" value="F:3'-5' DNA helicase activity"/>
    <property type="evidence" value="ECO:0007669"/>
    <property type="project" value="TreeGrafter"/>
</dbReference>
<keyword evidence="1" id="KW-0547">Nucleotide-binding</keyword>
<dbReference type="Gene3D" id="3.40.50.300">
    <property type="entry name" value="P-loop containing nucleotide triphosphate hydrolases"/>
    <property type="match status" value="2"/>
</dbReference>
<reference evidence="7 8" key="1">
    <citation type="journal article" date="2020" name="Front. Microbiol.">
        <title>Single-cell genomics of novel Actinobacteria with the Wood-Ljungdahl pathway discovered in a serpentinizing system.</title>
        <authorList>
            <person name="Merino N."/>
            <person name="Kawai M."/>
            <person name="Boyd E.S."/>
            <person name="Colman D.R."/>
            <person name="McGlynn S.E."/>
            <person name="Nealson K.H."/>
            <person name="Kurokawa K."/>
            <person name="Hongoh Y."/>
        </authorList>
    </citation>
    <scope>NUCLEOTIDE SEQUENCE [LARGE SCALE GENOMIC DNA]</scope>
    <source>
        <strain evidence="7 8">S47</strain>
    </source>
</reference>
<dbReference type="InterPro" id="IPR014013">
    <property type="entry name" value="Helic_SF1/SF2_ATP-bd_DinG/Rad3"/>
</dbReference>
<dbReference type="SMART" id="SM00487">
    <property type="entry name" value="DEXDc"/>
    <property type="match status" value="1"/>
</dbReference>
<evidence type="ECO:0000256" key="1">
    <source>
        <dbReference type="ARBA" id="ARBA00022741"/>
    </source>
</evidence>